<sequence>MRHTGVNIATAINNILVEFNLMDKTLALTTDNTSAMLVCGRTLANNLNKELDSQAFHHYWCTAHVLNLAAHHGLEIIDQEIGNIRSLMSKLKNSPELDIATRWNSTYYMLKKMIRMQGVLRMLAINHDDIQNLMPKAETLSKIEDYIKNNKFNQYMLAASISEKIKEYETIIDDATTVATILDPGTKLSLFEIGYRTTKAIDQIREIFDKYSTSDKLTHVSSNIVKDDTITTCDYFCELK</sequence>
<name>A0A9N9EQR5_9GLOM</name>
<keyword evidence="2" id="KW-0479">Metal-binding</keyword>
<dbReference type="InterPro" id="IPR052035">
    <property type="entry name" value="ZnF_BED_domain_contain"/>
</dbReference>
<keyword evidence="4" id="KW-0862">Zinc</keyword>
<dbReference type="Proteomes" id="UP000789759">
    <property type="component" value="Unassembled WGS sequence"/>
</dbReference>
<gene>
    <name evidence="6" type="ORF">CPELLU_LOCUS10993</name>
</gene>
<dbReference type="GO" id="GO:0005634">
    <property type="term" value="C:nucleus"/>
    <property type="evidence" value="ECO:0007669"/>
    <property type="project" value="UniProtKB-SubCell"/>
</dbReference>
<keyword evidence="3" id="KW-0863">Zinc-finger</keyword>
<comment type="subcellular location">
    <subcellularLocation>
        <location evidence="1">Nucleus</location>
    </subcellularLocation>
</comment>
<dbReference type="InterPro" id="IPR012337">
    <property type="entry name" value="RNaseH-like_sf"/>
</dbReference>
<proteinExistence type="predicted"/>
<evidence type="ECO:0000256" key="2">
    <source>
        <dbReference type="ARBA" id="ARBA00022723"/>
    </source>
</evidence>
<dbReference type="EMBL" id="CAJVQA010009422">
    <property type="protein sequence ID" value="CAG8684709.1"/>
    <property type="molecule type" value="Genomic_DNA"/>
</dbReference>
<keyword evidence="7" id="KW-1185">Reference proteome</keyword>
<accession>A0A9N9EQR5</accession>
<protein>
    <submittedName>
        <fullName evidence="6">7053_t:CDS:1</fullName>
    </submittedName>
</protein>
<dbReference type="PANTHER" id="PTHR46481">
    <property type="entry name" value="ZINC FINGER BED DOMAIN-CONTAINING PROTEIN 4"/>
    <property type="match status" value="1"/>
</dbReference>
<dbReference type="SUPFAM" id="SSF53098">
    <property type="entry name" value="Ribonuclease H-like"/>
    <property type="match status" value="1"/>
</dbReference>
<dbReference type="GO" id="GO:0008270">
    <property type="term" value="F:zinc ion binding"/>
    <property type="evidence" value="ECO:0007669"/>
    <property type="project" value="UniProtKB-KW"/>
</dbReference>
<reference evidence="6" key="1">
    <citation type="submission" date="2021-06" db="EMBL/GenBank/DDBJ databases">
        <authorList>
            <person name="Kallberg Y."/>
            <person name="Tangrot J."/>
            <person name="Rosling A."/>
        </authorList>
    </citation>
    <scope>NUCLEOTIDE SEQUENCE</scope>
    <source>
        <strain evidence="6">FL966</strain>
    </source>
</reference>
<evidence type="ECO:0000313" key="6">
    <source>
        <dbReference type="EMBL" id="CAG8684709.1"/>
    </source>
</evidence>
<evidence type="ECO:0000256" key="5">
    <source>
        <dbReference type="ARBA" id="ARBA00023242"/>
    </source>
</evidence>
<evidence type="ECO:0000256" key="4">
    <source>
        <dbReference type="ARBA" id="ARBA00022833"/>
    </source>
</evidence>
<evidence type="ECO:0000256" key="3">
    <source>
        <dbReference type="ARBA" id="ARBA00022771"/>
    </source>
</evidence>
<organism evidence="6 7">
    <name type="scientific">Cetraspora pellucida</name>
    <dbReference type="NCBI Taxonomy" id="1433469"/>
    <lineage>
        <taxon>Eukaryota</taxon>
        <taxon>Fungi</taxon>
        <taxon>Fungi incertae sedis</taxon>
        <taxon>Mucoromycota</taxon>
        <taxon>Glomeromycotina</taxon>
        <taxon>Glomeromycetes</taxon>
        <taxon>Diversisporales</taxon>
        <taxon>Gigasporaceae</taxon>
        <taxon>Cetraspora</taxon>
    </lineage>
</organism>
<dbReference type="PANTHER" id="PTHR46481:SF10">
    <property type="entry name" value="ZINC FINGER BED DOMAIN-CONTAINING PROTEIN 39"/>
    <property type="match status" value="1"/>
</dbReference>
<evidence type="ECO:0000313" key="7">
    <source>
        <dbReference type="Proteomes" id="UP000789759"/>
    </source>
</evidence>
<comment type="caution">
    <text evidence="6">The sequence shown here is derived from an EMBL/GenBank/DDBJ whole genome shotgun (WGS) entry which is preliminary data.</text>
</comment>
<keyword evidence="5" id="KW-0539">Nucleus</keyword>
<evidence type="ECO:0000256" key="1">
    <source>
        <dbReference type="ARBA" id="ARBA00004123"/>
    </source>
</evidence>
<dbReference type="AlphaFoldDB" id="A0A9N9EQR5"/>
<dbReference type="OrthoDB" id="2350995at2759"/>